<evidence type="ECO:0000313" key="2">
    <source>
        <dbReference type="EMBL" id="MBP2178647.1"/>
    </source>
</evidence>
<evidence type="ECO:0000313" key="3">
    <source>
        <dbReference type="Proteomes" id="UP000741013"/>
    </source>
</evidence>
<feature type="compositionally biased region" description="Basic and acidic residues" evidence="1">
    <location>
        <begin position="79"/>
        <end position="91"/>
    </location>
</feature>
<proteinExistence type="predicted"/>
<keyword evidence="3" id="KW-1185">Reference proteome</keyword>
<evidence type="ECO:0008006" key="4">
    <source>
        <dbReference type="Google" id="ProtNLM"/>
    </source>
</evidence>
<sequence>MPQGYEVLNDELTVHAGKVDGFSERMQTAVDAANTVTMNDSAYGVICQPFAMLLQPFEEMGVNALKTAVESLTETATKVRDSAAAYEEREGGTSQALKTAEAG</sequence>
<accession>A0ABS4PGW5</accession>
<feature type="region of interest" description="Disordered" evidence="1">
    <location>
        <begin position="79"/>
        <end position="103"/>
    </location>
</feature>
<comment type="caution">
    <text evidence="2">The sequence shown here is derived from an EMBL/GenBank/DDBJ whole genome shotgun (WGS) entry which is preliminary data.</text>
</comment>
<dbReference type="InterPro" id="IPR022536">
    <property type="entry name" value="EspC"/>
</dbReference>
<dbReference type="Pfam" id="PF10824">
    <property type="entry name" value="T7SS_ESX_EspC"/>
    <property type="match status" value="1"/>
</dbReference>
<organism evidence="2 3">
    <name type="scientific">Amycolatopsis magusensis</name>
    <dbReference type="NCBI Taxonomy" id="882444"/>
    <lineage>
        <taxon>Bacteria</taxon>
        <taxon>Bacillati</taxon>
        <taxon>Actinomycetota</taxon>
        <taxon>Actinomycetes</taxon>
        <taxon>Pseudonocardiales</taxon>
        <taxon>Pseudonocardiaceae</taxon>
        <taxon>Amycolatopsis</taxon>
    </lineage>
</organism>
<reference evidence="2 3" key="1">
    <citation type="submission" date="2021-03" db="EMBL/GenBank/DDBJ databases">
        <title>Sequencing the genomes of 1000 actinobacteria strains.</title>
        <authorList>
            <person name="Klenk H.-P."/>
        </authorList>
    </citation>
    <scope>NUCLEOTIDE SEQUENCE [LARGE SCALE GENOMIC DNA]</scope>
    <source>
        <strain evidence="2 3">DSM 45510</strain>
    </source>
</reference>
<dbReference type="Proteomes" id="UP000741013">
    <property type="component" value="Unassembled WGS sequence"/>
</dbReference>
<gene>
    <name evidence="2" type="ORF">JOM49_000173</name>
</gene>
<name>A0ABS4PGW5_9PSEU</name>
<evidence type="ECO:0000256" key="1">
    <source>
        <dbReference type="SAM" id="MobiDB-lite"/>
    </source>
</evidence>
<protein>
    <recommendedName>
        <fullName evidence="4">Excreted virulence factor EspC, type VII ESX diderm</fullName>
    </recommendedName>
</protein>
<dbReference type="RefSeq" id="WP_209662279.1">
    <property type="nucleotide sequence ID" value="NZ_JAGGMS010000001.1"/>
</dbReference>
<dbReference type="EMBL" id="JAGGMS010000001">
    <property type="protein sequence ID" value="MBP2178647.1"/>
    <property type="molecule type" value="Genomic_DNA"/>
</dbReference>